<dbReference type="EMBL" id="BSUN01000001">
    <property type="protein sequence ID" value="GMA37686.1"/>
    <property type="molecule type" value="Genomic_DNA"/>
</dbReference>
<proteinExistence type="predicted"/>
<sequence>MASAGHIRVDRLRQLINRYEAMLDAAHLEELAEARRQRRFLHVGENADGMIRVNGQLDPENGAPLVAAMDAMVNQHFRLKKKAQDAQRSGTVVDTDERSPEQVRADAMGDFARHLLGCDVDVLPHSGAKVVVRMTYEQLMEFATGEASIDGLSATPDAGEAPTCAGAGRHHSAGLGWCLVHG</sequence>
<name>A0ABQ6IJV6_9MICO</name>
<dbReference type="Proteomes" id="UP001157125">
    <property type="component" value="Unassembled WGS sequence"/>
</dbReference>
<accession>A0ABQ6IJV6</accession>
<evidence type="ECO:0000313" key="3">
    <source>
        <dbReference type="Proteomes" id="UP001157125"/>
    </source>
</evidence>
<feature type="domain" description="DUF222" evidence="1">
    <location>
        <begin position="3"/>
        <end position="149"/>
    </location>
</feature>
<comment type="caution">
    <text evidence="2">The sequence shown here is derived from an EMBL/GenBank/DDBJ whole genome shotgun (WGS) entry which is preliminary data.</text>
</comment>
<gene>
    <name evidence="2" type="ORF">GCM10025876_38900</name>
</gene>
<organism evidence="2 3">
    <name type="scientific">Demequina litorisediminis</name>
    <dbReference type="NCBI Taxonomy" id="1849022"/>
    <lineage>
        <taxon>Bacteria</taxon>
        <taxon>Bacillati</taxon>
        <taxon>Actinomycetota</taxon>
        <taxon>Actinomycetes</taxon>
        <taxon>Micrococcales</taxon>
        <taxon>Demequinaceae</taxon>
        <taxon>Demequina</taxon>
    </lineage>
</organism>
<evidence type="ECO:0000259" key="1">
    <source>
        <dbReference type="Pfam" id="PF02720"/>
    </source>
</evidence>
<evidence type="ECO:0000313" key="2">
    <source>
        <dbReference type="EMBL" id="GMA37686.1"/>
    </source>
</evidence>
<reference evidence="3" key="1">
    <citation type="journal article" date="2019" name="Int. J. Syst. Evol. Microbiol.">
        <title>The Global Catalogue of Microorganisms (GCM) 10K type strain sequencing project: providing services to taxonomists for standard genome sequencing and annotation.</title>
        <authorList>
            <consortium name="The Broad Institute Genomics Platform"/>
            <consortium name="The Broad Institute Genome Sequencing Center for Infectious Disease"/>
            <person name="Wu L."/>
            <person name="Ma J."/>
        </authorList>
    </citation>
    <scope>NUCLEOTIDE SEQUENCE [LARGE SCALE GENOMIC DNA]</scope>
    <source>
        <strain evidence="3">NBRC 112299</strain>
    </source>
</reference>
<dbReference type="InterPro" id="IPR003870">
    <property type="entry name" value="DUF222"/>
</dbReference>
<dbReference type="Pfam" id="PF02720">
    <property type="entry name" value="DUF222"/>
    <property type="match status" value="1"/>
</dbReference>
<keyword evidence="3" id="KW-1185">Reference proteome</keyword>
<protein>
    <recommendedName>
        <fullName evidence="1">DUF222 domain-containing protein</fullName>
    </recommendedName>
</protein>